<reference evidence="2 3" key="1">
    <citation type="submission" date="2019-08" db="EMBL/GenBank/DDBJ databases">
        <authorList>
            <person name="Dhanesh K."/>
            <person name="Kumar G."/>
            <person name="Sasikala C."/>
            <person name="Venkata Ramana C."/>
        </authorList>
    </citation>
    <scope>NUCLEOTIDE SEQUENCE [LARGE SCALE GENOMIC DNA]</scope>
    <source>
        <strain evidence="2 3">JC645</strain>
    </source>
</reference>
<dbReference type="Proteomes" id="UP000324479">
    <property type="component" value="Unassembled WGS sequence"/>
</dbReference>
<accession>A0A5M6D6H5</accession>
<evidence type="ECO:0000259" key="1">
    <source>
        <dbReference type="PROSITE" id="PS51186"/>
    </source>
</evidence>
<dbReference type="InterPro" id="IPR051531">
    <property type="entry name" value="N-acetyltransferase"/>
</dbReference>
<gene>
    <name evidence="2" type="ORF">FYK55_12690</name>
</gene>
<dbReference type="PANTHER" id="PTHR43792:SF1">
    <property type="entry name" value="N-ACETYLTRANSFERASE DOMAIN-CONTAINING PROTEIN"/>
    <property type="match status" value="1"/>
</dbReference>
<name>A0A5M6D6H5_9BACT</name>
<evidence type="ECO:0000313" key="2">
    <source>
        <dbReference type="EMBL" id="KAA5543134.1"/>
    </source>
</evidence>
<dbReference type="InterPro" id="IPR000182">
    <property type="entry name" value="GNAT_dom"/>
</dbReference>
<dbReference type="AlphaFoldDB" id="A0A5M6D6H5"/>
<dbReference type="PROSITE" id="PS51186">
    <property type="entry name" value="GNAT"/>
    <property type="match status" value="1"/>
</dbReference>
<dbReference type="RefSeq" id="WP_150076799.1">
    <property type="nucleotide sequence ID" value="NZ_VWOX01000006.1"/>
</dbReference>
<comment type="caution">
    <text evidence="2">The sequence shown here is derived from an EMBL/GenBank/DDBJ whole genome shotgun (WGS) entry which is preliminary data.</text>
</comment>
<dbReference type="SUPFAM" id="SSF55729">
    <property type="entry name" value="Acyl-CoA N-acyltransferases (Nat)"/>
    <property type="match status" value="1"/>
</dbReference>
<keyword evidence="3" id="KW-1185">Reference proteome</keyword>
<dbReference type="Pfam" id="PF13302">
    <property type="entry name" value="Acetyltransf_3"/>
    <property type="match status" value="1"/>
</dbReference>
<dbReference type="GO" id="GO:0016747">
    <property type="term" value="F:acyltransferase activity, transferring groups other than amino-acyl groups"/>
    <property type="evidence" value="ECO:0007669"/>
    <property type="project" value="InterPro"/>
</dbReference>
<organism evidence="2 3">
    <name type="scientific">Roseiconus nitratireducens</name>
    <dbReference type="NCBI Taxonomy" id="2605748"/>
    <lineage>
        <taxon>Bacteria</taxon>
        <taxon>Pseudomonadati</taxon>
        <taxon>Planctomycetota</taxon>
        <taxon>Planctomycetia</taxon>
        <taxon>Pirellulales</taxon>
        <taxon>Pirellulaceae</taxon>
        <taxon>Roseiconus</taxon>
    </lineage>
</organism>
<evidence type="ECO:0000313" key="3">
    <source>
        <dbReference type="Proteomes" id="UP000324479"/>
    </source>
</evidence>
<protein>
    <submittedName>
        <fullName evidence="2">GNAT family N-acetyltransferase</fullName>
    </submittedName>
</protein>
<dbReference type="EMBL" id="VWOX01000006">
    <property type="protein sequence ID" value="KAA5543134.1"/>
    <property type="molecule type" value="Genomic_DNA"/>
</dbReference>
<keyword evidence="2" id="KW-0808">Transferase</keyword>
<dbReference type="Gene3D" id="3.40.630.30">
    <property type="match status" value="1"/>
</dbReference>
<proteinExistence type="predicted"/>
<sequence>MCSDQPPARIGPETERLVHRAFTIADAAAFLTLNGNPAVMRFTGEPLISSLDEAREAIAAYPDFDVVGFGRWACVLKRTQRVIGFCGLKYLPDLDAVDVGYRFLPEYWGQGLATEACNASLRYGFETLGLDEVIALVLPANGASIRVLEKVGMRMQGETMYDGQRTLRFAKQAAGLESEAAGE</sequence>
<dbReference type="InterPro" id="IPR016181">
    <property type="entry name" value="Acyl_CoA_acyltransferase"/>
</dbReference>
<feature type="domain" description="N-acetyltransferase" evidence="1">
    <location>
        <begin position="17"/>
        <end position="174"/>
    </location>
</feature>
<dbReference type="PANTHER" id="PTHR43792">
    <property type="entry name" value="GNAT FAMILY, PUTATIVE (AFU_ORTHOLOGUE AFUA_3G00765)-RELATED-RELATED"/>
    <property type="match status" value="1"/>
</dbReference>